<feature type="binding site" evidence="5">
    <location>
        <begin position="116"/>
        <end position="118"/>
    </location>
    <ligand>
        <name>FMN</name>
        <dbReference type="ChEBI" id="CHEBI:58210"/>
    </ligand>
</feature>
<dbReference type="InterPro" id="IPR037396">
    <property type="entry name" value="FMN_HAD"/>
</dbReference>
<dbReference type="PROSITE" id="PS00557">
    <property type="entry name" value="FMN_HYDROXY_ACID_DH_1"/>
    <property type="match status" value="1"/>
</dbReference>
<dbReference type="EMBL" id="JARIHO010000009">
    <property type="protein sequence ID" value="KAJ7355646.1"/>
    <property type="molecule type" value="Genomic_DNA"/>
</dbReference>
<dbReference type="GO" id="GO:0016491">
    <property type="term" value="F:oxidoreductase activity"/>
    <property type="evidence" value="ECO:0007669"/>
    <property type="project" value="UniProtKB-KW"/>
</dbReference>
<feature type="binding site" evidence="5">
    <location>
        <begin position="388"/>
        <end position="389"/>
    </location>
    <ligand>
        <name>FMN</name>
        <dbReference type="ChEBI" id="CHEBI:58210"/>
    </ligand>
</feature>
<name>A0AAD7AEA0_9AGAR</name>
<evidence type="ECO:0000256" key="4">
    <source>
        <dbReference type="PIRSR" id="PIRSR000138-1"/>
    </source>
</evidence>
<gene>
    <name evidence="7" type="ORF">DFH08DRAFT_1076677</name>
</gene>
<comment type="caution">
    <text evidence="7">The sequence shown here is derived from an EMBL/GenBank/DDBJ whole genome shotgun (WGS) entry which is preliminary data.</text>
</comment>
<reference evidence="7" key="1">
    <citation type="submission" date="2023-03" db="EMBL/GenBank/DDBJ databases">
        <title>Massive genome expansion in bonnet fungi (Mycena s.s.) driven by repeated elements and novel gene families across ecological guilds.</title>
        <authorList>
            <consortium name="Lawrence Berkeley National Laboratory"/>
            <person name="Harder C.B."/>
            <person name="Miyauchi S."/>
            <person name="Viragh M."/>
            <person name="Kuo A."/>
            <person name="Thoen E."/>
            <person name="Andreopoulos B."/>
            <person name="Lu D."/>
            <person name="Skrede I."/>
            <person name="Drula E."/>
            <person name="Henrissat B."/>
            <person name="Morin E."/>
            <person name="Kohler A."/>
            <person name="Barry K."/>
            <person name="LaButti K."/>
            <person name="Morin E."/>
            <person name="Salamov A."/>
            <person name="Lipzen A."/>
            <person name="Mereny Z."/>
            <person name="Hegedus B."/>
            <person name="Baldrian P."/>
            <person name="Stursova M."/>
            <person name="Weitz H."/>
            <person name="Taylor A."/>
            <person name="Grigoriev I.V."/>
            <person name="Nagy L.G."/>
            <person name="Martin F."/>
            <person name="Kauserud H."/>
        </authorList>
    </citation>
    <scope>NUCLEOTIDE SEQUENCE</scope>
    <source>
        <strain evidence="7">CBHHK002</strain>
    </source>
</reference>
<comment type="cofactor">
    <cofactor evidence="1">
        <name>FMN</name>
        <dbReference type="ChEBI" id="CHEBI:58210"/>
    </cofactor>
</comment>
<dbReference type="GO" id="GO:0010181">
    <property type="term" value="F:FMN binding"/>
    <property type="evidence" value="ECO:0007669"/>
    <property type="project" value="InterPro"/>
</dbReference>
<dbReference type="InterPro" id="IPR000262">
    <property type="entry name" value="FMN-dep_DH"/>
</dbReference>
<protein>
    <submittedName>
        <fullName evidence="7">Oxidoreductase</fullName>
    </submittedName>
</protein>
<keyword evidence="5" id="KW-0288">FMN</keyword>
<evidence type="ECO:0000313" key="7">
    <source>
        <dbReference type="EMBL" id="KAJ7355646.1"/>
    </source>
</evidence>
<feature type="binding site" evidence="5">
    <location>
        <position position="325"/>
    </location>
    <ligand>
        <name>FMN</name>
        <dbReference type="ChEBI" id="CHEBI:58210"/>
    </ligand>
</feature>
<dbReference type="PIRSF" id="PIRSF000138">
    <property type="entry name" value="Al-hdrx_acd_dh"/>
    <property type="match status" value="1"/>
</dbReference>
<proteinExistence type="inferred from homology"/>
<evidence type="ECO:0000313" key="8">
    <source>
        <dbReference type="Proteomes" id="UP001218218"/>
    </source>
</evidence>
<keyword evidence="2" id="KW-0560">Oxidoreductase</keyword>
<dbReference type="Proteomes" id="UP001218218">
    <property type="component" value="Unassembled WGS sequence"/>
</dbReference>
<accession>A0AAD7AEA0</accession>
<feature type="binding site" evidence="5">
    <location>
        <position position="327"/>
    </location>
    <ligand>
        <name>glyoxylate</name>
        <dbReference type="ChEBI" id="CHEBI:36655"/>
    </ligand>
</feature>
<dbReference type="InterPro" id="IPR012133">
    <property type="entry name" value="Alpha-hydoxy_acid_DH_FMN"/>
</dbReference>
<keyword evidence="5" id="KW-0285">Flavoprotein</keyword>
<feature type="domain" description="FMN hydroxy acid dehydrogenase" evidence="6">
    <location>
        <begin position="31"/>
        <end position="439"/>
    </location>
</feature>
<evidence type="ECO:0000256" key="1">
    <source>
        <dbReference type="ARBA" id="ARBA00001917"/>
    </source>
</evidence>
<dbReference type="PROSITE" id="PS51349">
    <property type="entry name" value="FMN_HYDROXY_ACID_DH_2"/>
    <property type="match status" value="1"/>
</dbReference>
<feature type="binding site" evidence="5">
    <location>
        <position position="169"/>
    </location>
    <ligand>
        <name>glyoxylate</name>
        <dbReference type="ChEBI" id="CHEBI:36655"/>
    </ligand>
</feature>
<dbReference type="AlphaFoldDB" id="A0AAD7AEA0"/>
<feature type="binding site" evidence="5">
    <location>
        <position position="167"/>
    </location>
    <ligand>
        <name>glyoxylate</name>
        <dbReference type="ChEBI" id="CHEBI:36655"/>
    </ligand>
</feature>
<evidence type="ECO:0000256" key="5">
    <source>
        <dbReference type="PIRSR" id="PIRSR000138-2"/>
    </source>
</evidence>
<feature type="binding site" evidence="5">
    <location>
        <position position="145"/>
    </location>
    <ligand>
        <name>FMN</name>
        <dbReference type="ChEBI" id="CHEBI:58210"/>
    </ligand>
</feature>
<dbReference type="PANTHER" id="PTHR10578">
    <property type="entry name" value="S -2-HYDROXY-ACID OXIDASE-RELATED"/>
    <property type="match status" value="1"/>
</dbReference>
<sequence>MANPSDSFDPRTHVWSSFIQSTYLTRQPPQPLGTILPDEIEAKAKEKLKDHPACFIYGRGNAGSGGTYDGNLLAFKRYFLTPRALMPHSSNMDSAQRNLSTRLLGRSYPTPLVLGPIGTQSLFAEEGELGPATAGKETGVPFVISTVASRSMEDVAEANGGAERWFQLYWPRTEALTLSLLQRAKDLKYTALVVTIDNFAVGWRAHDISGTFSPHLSGIGCEVGRGDPTFMNKLGLPPDTHNQPPFPFDYLGLRKKLVDQDEKAVQEAAIGMAWAQEVCSGRYRSWEDLAWLRKQWEGPLILKGVLRAEDAERAVENGVDGIVVSNHGGRQIDGEIATMDALSDIVASSVVRAAQADGAFTVFLDSGVRTGTDVLKAVALGADAVFLGRAYLWASCVGGKDGVKQLIHQTMAEIDVTLGLLGYTSLDELRGCKSVLRVLK</sequence>
<feature type="binding site" evidence="5">
    <location>
        <position position="57"/>
    </location>
    <ligand>
        <name>glyoxylate</name>
        <dbReference type="ChEBI" id="CHEBI:36655"/>
    </ligand>
</feature>
<feature type="binding site" evidence="5">
    <location>
        <begin position="365"/>
        <end position="369"/>
    </location>
    <ligand>
        <name>FMN</name>
        <dbReference type="ChEBI" id="CHEBI:58210"/>
    </ligand>
</feature>
<dbReference type="SUPFAM" id="SSF51395">
    <property type="entry name" value="FMN-linked oxidoreductases"/>
    <property type="match status" value="1"/>
</dbReference>
<feature type="binding site" evidence="5">
    <location>
        <position position="195"/>
    </location>
    <ligand>
        <name>FMN</name>
        <dbReference type="ChEBI" id="CHEBI:58210"/>
    </ligand>
</feature>
<feature type="binding site" evidence="5">
    <location>
        <position position="303"/>
    </location>
    <ligand>
        <name>FMN</name>
        <dbReference type="ChEBI" id="CHEBI:58210"/>
    </ligand>
</feature>
<keyword evidence="8" id="KW-1185">Reference proteome</keyword>
<dbReference type="InterPro" id="IPR008259">
    <property type="entry name" value="FMN_hydac_DH_AS"/>
</dbReference>
<dbReference type="Pfam" id="PF01070">
    <property type="entry name" value="FMN_dh"/>
    <property type="match status" value="1"/>
</dbReference>
<comment type="similarity">
    <text evidence="3">Belongs to the FMN-dependent alpha-hydroxy acid dehydrogenase family.</text>
</comment>
<evidence type="ECO:0000259" key="6">
    <source>
        <dbReference type="PROSITE" id="PS51349"/>
    </source>
</evidence>
<dbReference type="InterPro" id="IPR013785">
    <property type="entry name" value="Aldolase_TIM"/>
</dbReference>
<evidence type="ECO:0000256" key="3">
    <source>
        <dbReference type="ARBA" id="ARBA00024042"/>
    </source>
</evidence>
<dbReference type="Gene3D" id="3.20.20.70">
    <property type="entry name" value="Aldolase class I"/>
    <property type="match status" value="1"/>
</dbReference>
<feature type="active site" description="Proton acceptor" evidence="4">
    <location>
        <position position="327"/>
    </location>
</feature>
<feature type="binding site" evidence="5">
    <location>
        <position position="204"/>
    </location>
    <ligand>
        <name>glyoxylate</name>
        <dbReference type="ChEBI" id="CHEBI:36655"/>
    </ligand>
</feature>
<organism evidence="7 8">
    <name type="scientific">Mycena albidolilacea</name>
    <dbReference type="NCBI Taxonomy" id="1033008"/>
    <lineage>
        <taxon>Eukaryota</taxon>
        <taxon>Fungi</taxon>
        <taxon>Dikarya</taxon>
        <taxon>Basidiomycota</taxon>
        <taxon>Agaricomycotina</taxon>
        <taxon>Agaricomycetes</taxon>
        <taxon>Agaricomycetidae</taxon>
        <taxon>Agaricales</taxon>
        <taxon>Marasmiineae</taxon>
        <taxon>Mycenaceae</taxon>
        <taxon>Mycena</taxon>
    </lineage>
</organism>
<evidence type="ECO:0000256" key="2">
    <source>
        <dbReference type="ARBA" id="ARBA00023002"/>
    </source>
</evidence>
<dbReference type="PANTHER" id="PTHR10578:SF86">
    <property type="entry name" value="DEPENDENT DEHYDROGENASE, PUTATIVE (AFU_ORTHOLOGUE AFUA_6G02720)-RELATED"/>
    <property type="match status" value="1"/>
</dbReference>
<feature type="binding site" evidence="5">
    <location>
        <position position="330"/>
    </location>
    <ligand>
        <name>glyoxylate</name>
        <dbReference type="ChEBI" id="CHEBI:36655"/>
    </ligand>
</feature>